<dbReference type="RefSeq" id="WP_015471175.1">
    <property type="nucleotide sequence ID" value="NC_020813.1"/>
</dbReference>
<dbReference type="AlphaFoldDB" id="M4VDW8"/>
<dbReference type="KEGG" id="bex:A11Q_2469"/>
<dbReference type="OrthoDB" id="9758578at2"/>
<name>M4VDW8_9BACT</name>
<sequence length="318" mass="36660">MNYQQELEQSLNYLKSPQAIKSLQADAYWPKWDSSWWHMLLLHEMGLTHEIPETVVESYIAAINRIPVKIFPIYPEDMPAGVDLARGSPCHCQLGHVYQVLAARGVDVDSEVNWLRPWFLKYQMADGGLNCDEGAYREKEEVPSSMVGTIPIFEAVLFHTNRQWTSEEEVFLKKGADFLIKRQLMLGSETKYNASERESAKEWMQLCFPRFYFYDVLRGLHALLHWSKKTGSAIPYESIKTVVRHLQTQFKDAEMQIGRQAYLGSGSRNQLPNGDWKWHPEAVSFPLMSKVSAVGQASPFLTKQWKESQQILSELKLI</sequence>
<reference evidence="1 2" key="1">
    <citation type="journal article" date="2013" name="ISME J.">
        <title>By their genes ye shall know them: genomic signatures of predatory bacteria.</title>
        <authorList>
            <person name="Pasternak Z."/>
            <person name="Pietrokovski S."/>
            <person name="Rotem O."/>
            <person name="Gophna U."/>
            <person name="Lurie-Weinberger M.N."/>
            <person name="Jurkevitch E."/>
        </authorList>
    </citation>
    <scope>NUCLEOTIDE SEQUENCE [LARGE SCALE GENOMIC DNA]</scope>
    <source>
        <strain evidence="1 2">JSS</strain>
    </source>
</reference>
<evidence type="ECO:0000313" key="1">
    <source>
        <dbReference type="EMBL" id="AGH96685.1"/>
    </source>
</evidence>
<proteinExistence type="predicted"/>
<dbReference type="eggNOG" id="ENOG5030G2F">
    <property type="taxonomic scope" value="Bacteria"/>
</dbReference>
<accession>M4VDW8</accession>
<dbReference type="HOGENOM" id="CLU_911675_0_0_7"/>
<dbReference type="EMBL" id="CP003537">
    <property type="protein sequence ID" value="AGH96685.1"/>
    <property type="molecule type" value="Genomic_DNA"/>
</dbReference>
<evidence type="ECO:0000313" key="2">
    <source>
        <dbReference type="Proteomes" id="UP000012040"/>
    </source>
</evidence>
<dbReference type="PATRIC" id="fig|1184267.3.peg.2496"/>
<keyword evidence="2" id="KW-1185">Reference proteome</keyword>
<dbReference type="Proteomes" id="UP000012040">
    <property type="component" value="Chromosome"/>
</dbReference>
<organism evidence="1 2">
    <name type="scientific">Pseudobdellovibrio exovorus JSS</name>
    <dbReference type="NCBI Taxonomy" id="1184267"/>
    <lineage>
        <taxon>Bacteria</taxon>
        <taxon>Pseudomonadati</taxon>
        <taxon>Bdellovibrionota</taxon>
        <taxon>Bdellovibrionia</taxon>
        <taxon>Bdellovibrionales</taxon>
        <taxon>Pseudobdellovibrionaceae</taxon>
        <taxon>Pseudobdellovibrio</taxon>
    </lineage>
</organism>
<dbReference type="STRING" id="1184267.A11Q_2469"/>
<gene>
    <name evidence="1" type="ORF">A11Q_2469</name>
</gene>
<protein>
    <submittedName>
        <fullName evidence="1">Uncharacterized protein</fullName>
    </submittedName>
</protein>